<organism evidence="8 9">
    <name type="scientific">Caldalkalibacillus thermarum (strain TA2.A1)</name>
    <dbReference type="NCBI Taxonomy" id="986075"/>
    <lineage>
        <taxon>Bacteria</taxon>
        <taxon>Bacillati</taxon>
        <taxon>Bacillota</taxon>
        <taxon>Bacilli</taxon>
        <taxon>Bacillales</taxon>
        <taxon>Bacillaceae</taxon>
        <taxon>Caldalkalibacillus</taxon>
    </lineage>
</organism>
<dbReference type="GO" id="GO:0005737">
    <property type="term" value="C:cytoplasm"/>
    <property type="evidence" value="ECO:0007669"/>
    <property type="project" value="UniProtKB-SubCell"/>
</dbReference>
<evidence type="ECO:0000256" key="4">
    <source>
        <dbReference type="ARBA" id="ARBA00022723"/>
    </source>
</evidence>
<dbReference type="InterPro" id="IPR017969">
    <property type="entry name" value="Heavy-metal-associated_CS"/>
</dbReference>
<evidence type="ECO:0000256" key="6">
    <source>
        <dbReference type="ARBA" id="ARBA00023186"/>
    </source>
</evidence>
<evidence type="ECO:0000313" key="9">
    <source>
        <dbReference type="Proteomes" id="UP000010716"/>
    </source>
</evidence>
<evidence type="ECO:0000256" key="2">
    <source>
        <dbReference type="ARBA" id="ARBA00015313"/>
    </source>
</evidence>
<protein>
    <recommendedName>
        <fullName evidence="2">Copper chaperone CopZ</fullName>
    </recommendedName>
</protein>
<evidence type="ECO:0000313" key="8">
    <source>
        <dbReference type="EMBL" id="EGL83345.1"/>
    </source>
</evidence>
<dbReference type="NCBIfam" id="TIGR00003">
    <property type="entry name" value="copper ion binding protein"/>
    <property type="match status" value="1"/>
</dbReference>
<dbReference type="AlphaFoldDB" id="F5L5M8"/>
<dbReference type="InterPro" id="IPR006121">
    <property type="entry name" value="HMA_dom"/>
</dbReference>
<dbReference type="InterPro" id="IPR036163">
    <property type="entry name" value="HMA_dom_sf"/>
</dbReference>
<dbReference type="Proteomes" id="UP000010716">
    <property type="component" value="Unassembled WGS sequence"/>
</dbReference>
<feature type="domain" description="HMA" evidence="7">
    <location>
        <begin position="3"/>
        <end position="69"/>
    </location>
</feature>
<reference evidence="8 9" key="1">
    <citation type="journal article" date="2011" name="J. Bacteriol.">
        <title>Draft genome sequence of the thermoalkaliphilic Caldalkalibacillus thermarum strain TA2.A1.</title>
        <authorList>
            <person name="Kalamorz F."/>
            <person name="Keis S."/>
            <person name="McMillan D.G."/>
            <person name="Olsson K."/>
            <person name="Stanton J.A."/>
            <person name="Stockwell P."/>
            <person name="Black M.A."/>
            <person name="Klingeman D.M."/>
            <person name="Land M.L."/>
            <person name="Han C.S."/>
            <person name="Martin S.L."/>
            <person name="Becher S.A."/>
            <person name="Peddie C.J."/>
            <person name="Morgan H.W."/>
            <person name="Matthies D."/>
            <person name="Preiss L."/>
            <person name="Meier T."/>
            <person name="Brown S.D."/>
            <person name="Cook G.M."/>
        </authorList>
    </citation>
    <scope>NUCLEOTIDE SEQUENCE [LARGE SCALE GENOMIC DNA]</scope>
    <source>
        <strain evidence="8 9">TA2.A1</strain>
    </source>
</reference>
<proteinExistence type="predicted"/>
<dbReference type="EMBL" id="AFCE01000110">
    <property type="protein sequence ID" value="EGL83345.1"/>
    <property type="molecule type" value="Genomic_DNA"/>
</dbReference>
<sequence>MMKEVTLKVEGMSCAHCVSAVEKSIGALEGVSDVKVNLDQGLVEVKFDDSIVSVEKIKETIDDQGYDVVS</sequence>
<dbReference type="GO" id="GO:0005507">
    <property type="term" value="F:copper ion binding"/>
    <property type="evidence" value="ECO:0007669"/>
    <property type="project" value="InterPro"/>
</dbReference>
<comment type="caution">
    <text evidence="8">The sequence shown here is derived from an EMBL/GenBank/DDBJ whole genome shotgun (WGS) entry which is preliminary data.</text>
</comment>
<accession>F5L5M8</accession>
<dbReference type="eggNOG" id="COG2608">
    <property type="taxonomic scope" value="Bacteria"/>
</dbReference>
<dbReference type="PANTHER" id="PTHR46594:SF4">
    <property type="entry name" value="P-TYPE CATION-TRANSPORTING ATPASE"/>
    <property type="match status" value="1"/>
</dbReference>
<dbReference type="SUPFAM" id="SSF55008">
    <property type="entry name" value="HMA, heavy metal-associated domain"/>
    <property type="match status" value="1"/>
</dbReference>
<comment type="subcellular location">
    <subcellularLocation>
        <location evidence="1">Cytoplasm</location>
    </subcellularLocation>
</comment>
<dbReference type="PRINTS" id="PR00944">
    <property type="entry name" value="CUEXPORT"/>
</dbReference>
<keyword evidence="5" id="KW-0186">Copper</keyword>
<dbReference type="PROSITE" id="PS01047">
    <property type="entry name" value="HMA_1"/>
    <property type="match status" value="1"/>
</dbReference>
<gene>
    <name evidence="8" type="ORF">CathTA2_1091</name>
</gene>
<keyword evidence="4" id="KW-0479">Metal-binding</keyword>
<dbReference type="Pfam" id="PF00403">
    <property type="entry name" value="HMA"/>
    <property type="match status" value="1"/>
</dbReference>
<evidence type="ECO:0000256" key="1">
    <source>
        <dbReference type="ARBA" id="ARBA00004496"/>
    </source>
</evidence>
<dbReference type="InterPro" id="IPR049740">
    <property type="entry name" value="CopZ"/>
</dbReference>
<name>F5L5M8_CALTT</name>
<dbReference type="PANTHER" id="PTHR46594">
    <property type="entry name" value="P-TYPE CATION-TRANSPORTING ATPASE"/>
    <property type="match status" value="1"/>
</dbReference>
<dbReference type="GO" id="GO:0006825">
    <property type="term" value="P:copper ion transport"/>
    <property type="evidence" value="ECO:0007669"/>
    <property type="project" value="InterPro"/>
</dbReference>
<keyword evidence="6" id="KW-0143">Chaperone</keyword>
<dbReference type="PROSITE" id="PS50846">
    <property type="entry name" value="HMA_2"/>
    <property type="match status" value="1"/>
</dbReference>
<keyword evidence="3" id="KW-0963">Cytoplasm</keyword>
<evidence type="ECO:0000259" key="7">
    <source>
        <dbReference type="PROSITE" id="PS50846"/>
    </source>
</evidence>
<dbReference type="InterPro" id="IPR000428">
    <property type="entry name" value="Cu-bd"/>
</dbReference>
<dbReference type="NCBIfam" id="NF033795">
    <property type="entry name" value="chaper_CopZ_Bs"/>
    <property type="match status" value="1"/>
</dbReference>
<dbReference type="CDD" id="cd00371">
    <property type="entry name" value="HMA"/>
    <property type="match status" value="1"/>
</dbReference>
<dbReference type="FunFam" id="3.30.70.100:FF:000005">
    <property type="entry name" value="Copper-exporting P-type ATPase A"/>
    <property type="match status" value="1"/>
</dbReference>
<evidence type="ECO:0000256" key="5">
    <source>
        <dbReference type="ARBA" id="ARBA00023008"/>
    </source>
</evidence>
<dbReference type="Gene3D" id="3.30.70.100">
    <property type="match status" value="1"/>
</dbReference>
<evidence type="ECO:0000256" key="3">
    <source>
        <dbReference type="ARBA" id="ARBA00022490"/>
    </source>
</evidence>
<dbReference type="InterPro" id="IPR006122">
    <property type="entry name" value="HMA_Cu_ion-bd"/>
</dbReference>